<name>A0AAU6NTK0_9VIRU</name>
<proteinExistence type="predicted"/>
<reference evidence="1" key="1">
    <citation type="submission" date="2023-12" db="EMBL/GenBank/DDBJ databases">
        <title>Characterization of a newly isolated phage infecting antibiotic-resistant Escherichia coli.</title>
        <authorList>
            <person name="Wanecka A."/>
            <person name="Marynowska M."/>
            <person name="Wesolowski W."/>
            <person name="Bloch S."/>
            <person name="Nejman-Falenczyk B."/>
            <person name="Neumann J."/>
            <person name="Krol J."/>
            <person name="Florek M."/>
            <person name="Ulanicki K."/>
            <person name="Napierala A."/>
            <person name="Twardon J."/>
            <person name="Wolska B."/>
            <person name="Porebska J."/>
            <person name="Ziubrzycka A."/>
            <person name="Czeretowicz I."/>
            <person name="Benisz M."/>
        </authorList>
    </citation>
    <scope>NUCLEOTIDE SEQUENCE</scope>
</reference>
<organism evidence="1">
    <name type="scientific">Escherichia phage 121/2022-2B</name>
    <dbReference type="NCBI Taxonomy" id="3103121"/>
    <lineage>
        <taxon>Viruses</taxon>
    </lineage>
</organism>
<dbReference type="EMBL" id="OR958571">
    <property type="protein sequence ID" value="WWY65661.1"/>
    <property type="molecule type" value="Genomic_DNA"/>
</dbReference>
<gene>
    <name evidence="1" type="ORF">Tiger2B_164</name>
</gene>
<evidence type="ECO:0000313" key="1">
    <source>
        <dbReference type="EMBL" id="WWY65661.1"/>
    </source>
</evidence>
<accession>A0AAU6NTK0</accession>
<sequence length="38" mass="4449">MYSTTEEQSCKQFCENFLGNSKGPESSVFHKYRFILLV</sequence>
<protein>
    <submittedName>
        <fullName evidence="1">Uncharacterized protein</fullName>
    </submittedName>
</protein>